<accession>A0AB39XUV4</accession>
<proteinExistence type="predicted"/>
<evidence type="ECO:0000313" key="1">
    <source>
        <dbReference type="EMBL" id="XDV61518.1"/>
    </source>
</evidence>
<protein>
    <recommendedName>
        <fullName evidence="2">SRPBCC domain-containing protein</fullName>
    </recommendedName>
</protein>
<dbReference type="AlphaFoldDB" id="A0AB39XUV4"/>
<evidence type="ECO:0008006" key="2">
    <source>
        <dbReference type="Google" id="ProtNLM"/>
    </source>
</evidence>
<dbReference type="EMBL" id="CP165727">
    <property type="protein sequence ID" value="XDV61518.1"/>
    <property type="molecule type" value="Genomic_DNA"/>
</dbReference>
<reference evidence="1" key="1">
    <citation type="submission" date="2024-08" db="EMBL/GenBank/DDBJ databases">
        <authorList>
            <person name="Yu S.T."/>
        </authorList>
    </citation>
    <scope>NUCLEOTIDE SEQUENCE</scope>
    <source>
        <strain evidence="1">R33</strain>
    </source>
</reference>
<gene>
    <name evidence="1" type="ORF">AB5J51_00155</name>
</gene>
<sequence length="44" mass="4498">MAQTTDDTFAVAVTVIPPADAEAVLGPQVVGLWLAHSHIGTPTV</sequence>
<organism evidence="1">
    <name type="scientific">Streptomyces sp. R33</name>
    <dbReference type="NCBI Taxonomy" id="3238629"/>
    <lineage>
        <taxon>Bacteria</taxon>
        <taxon>Bacillati</taxon>
        <taxon>Actinomycetota</taxon>
        <taxon>Actinomycetes</taxon>
        <taxon>Kitasatosporales</taxon>
        <taxon>Streptomycetaceae</taxon>
        <taxon>Streptomyces</taxon>
    </lineage>
</organism>
<dbReference type="RefSeq" id="WP_369776292.1">
    <property type="nucleotide sequence ID" value="NZ_CP165727.1"/>
</dbReference>
<name>A0AB39XUV4_9ACTN</name>